<dbReference type="OrthoDB" id="10027013at2759"/>
<evidence type="ECO:0000259" key="2">
    <source>
        <dbReference type="Pfam" id="PF08241"/>
    </source>
</evidence>
<keyword evidence="4" id="KW-1185">Reference proteome</keyword>
<accession>A0A8X7ZBL7</accession>
<feature type="domain" description="Methyltransferase type 11" evidence="2">
    <location>
        <begin position="79"/>
        <end position="166"/>
    </location>
</feature>
<evidence type="ECO:0000313" key="3">
    <source>
        <dbReference type="EMBL" id="KAG6768518.1"/>
    </source>
</evidence>
<protein>
    <recommendedName>
        <fullName evidence="2">Methyltransferase type 11 domain-containing protein</fullName>
    </recommendedName>
</protein>
<dbReference type="EMBL" id="JAAWWB010000013">
    <property type="protein sequence ID" value="KAG6768518.1"/>
    <property type="molecule type" value="Genomic_DNA"/>
</dbReference>
<feature type="transmembrane region" description="Helical" evidence="1">
    <location>
        <begin position="39"/>
        <end position="59"/>
    </location>
</feature>
<dbReference type="PANTHER" id="PTHR44575">
    <property type="entry name" value="OS01G0589200 PROTEIN"/>
    <property type="match status" value="1"/>
</dbReference>
<dbReference type="InterPro" id="IPR013216">
    <property type="entry name" value="Methyltransf_11"/>
</dbReference>
<sequence>MVWSSFVLWPFSVSISISYFWLLSCLAAMMVSSMRLNSAVLVSGGMVMVRGMSALIPLVKGETLRVPTCIGAVKGERESLKTVAEHYEQVIGTDVSEAQLKRSMTHPRVRYFHTPLSMSDDEIISLIGGEDSVDLVTVAQAVHWFDLPKFYSLVERLLRKPGGLLAVWCYNDAAVSPAFDSAFKRFHDSTLPFWHPNAFLSIEGYKRLPFPFEGIGLGSEGKPLELDIPKEMSFEGLLKMISSWSAVVTAKDQGVDLLSPTVVKELETVWGGSELVRSVICKAFMLAGKVRL</sequence>
<evidence type="ECO:0000313" key="4">
    <source>
        <dbReference type="Proteomes" id="UP000886885"/>
    </source>
</evidence>
<proteinExistence type="predicted"/>
<dbReference type="GO" id="GO:0008757">
    <property type="term" value="F:S-adenosylmethionine-dependent methyltransferase activity"/>
    <property type="evidence" value="ECO:0007669"/>
    <property type="project" value="InterPro"/>
</dbReference>
<keyword evidence="1" id="KW-1133">Transmembrane helix</keyword>
<dbReference type="Pfam" id="PF08241">
    <property type="entry name" value="Methyltransf_11"/>
    <property type="match status" value="1"/>
</dbReference>
<evidence type="ECO:0000256" key="1">
    <source>
        <dbReference type="SAM" id="Phobius"/>
    </source>
</evidence>
<keyword evidence="1" id="KW-0472">Membrane</keyword>
<feature type="transmembrane region" description="Helical" evidence="1">
    <location>
        <begin position="6"/>
        <end position="27"/>
    </location>
</feature>
<dbReference type="PANTHER" id="PTHR44575:SF2">
    <property type="entry name" value="OS01G0589200 PROTEIN"/>
    <property type="match status" value="1"/>
</dbReference>
<reference evidence="3" key="1">
    <citation type="journal article" date="2020" name="bioRxiv">
        <title>Hybrid origin of Populus tomentosa Carr. identified through genome sequencing and phylogenomic analysis.</title>
        <authorList>
            <person name="An X."/>
            <person name="Gao K."/>
            <person name="Chen Z."/>
            <person name="Li J."/>
            <person name="Yang X."/>
            <person name="Yang X."/>
            <person name="Zhou J."/>
            <person name="Guo T."/>
            <person name="Zhao T."/>
            <person name="Huang S."/>
            <person name="Miao D."/>
            <person name="Khan W.U."/>
            <person name="Rao P."/>
            <person name="Ye M."/>
            <person name="Lei B."/>
            <person name="Liao W."/>
            <person name="Wang J."/>
            <person name="Ji L."/>
            <person name="Li Y."/>
            <person name="Guo B."/>
            <person name="Mustafa N.S."/>
            <person name="Li S."/>
            <person name="Yun Q."/>
            <person name="Keller S.R."/>
            <person name="Mao J."/>
            <person name="Zhang R."/>
            <person name="Strauss S.H."/>
        </authorList>
    </citation>
    <scope>NUCLEOTIDE SEQUENCE</scope>
    <source>
        <strain evidence="3">GM15</strain>
        <tissue evidence="3">Leaf</tissue>
    </source>
</reference>
<gene>
    <name evidence="3" type="ORF">POTOM_027439</name>
</gene>
<dbReference type="AlphaFoldDB" id="A0A8X7ZBL7"/>
<organism evidence="3 4">
    <name type="scientific">Populus tomentosa</name>
    <name type="common">Chinese white poplar</name>
    <dbReference type="NCBI Taxonomy" id="118781"/>
    <lineage>
        <taxon>Eukaryota</taxon>
        <taxon>Viridiplantae</taxon>
        <taxon>Streptophyta</taxon>
        <taxon>Embryophyta</taxon>
        <taxon>Tracheophyta</taxon>
        <taxon>Spermatophyta</taxon>
        <taxon>Magnoliopsida</taxon>
        <taxon>eudicotyledons</taxon>
        <taxon>Gunneridae</taxon>
        <taxon>Pentapetalae</taxon>
        <taxon>rosids</taxon>
        <taxon>fabids</taxon>
        <taxon>Malpighiales</taxon>
        <taxon>Salicaceae</taxon>
        <taxon>Saliceae</taxon>
        <taxon>Populus</taxon>
    </lineage>
</organism>
<dbReference type="Proteomes" id="UP000886885">
    <property type="component" value="Chromosome 7A"/>
</dbReference>
<comment type="caution">
    <text evidence="3">The sequence shown here is derived from an EMBL/GenBank/DDBJ whole genome shotgun (WGS) entry which is preliminary data.</text>
</comment>
<name>A0A8X7ZBL7_POPTO</name>
<dbReference type="CDD" id="cd02440">
    <property type="entry name" value="AdoMet_MTases"/>
    <property type="match status" value="1"/>
</dbReference>
<keyword evidence="1" id="KW-0812">Transmembrane</keyword>